<dbReference type="InterPro" id="IPR036390">
    <property type="entry name" value="WH_DNA-bd_sf"/>
</dbReference>
<organism evidence="6 7">
    <name type="scientific">Metallococcus carri</name>
    <dbReference type="NCBI Taxonomy" id="1656884"/>
    <lineage>
        <taxon>Bacteria</taxon>
        <taxon>Bacillati</taxon>
        <taxon>Actinomycetota</taxon>
        <taxon>Actinomycetes</taxon>
        <taxon>Micrococcales</taxon>
        <taxon>Dermacoccaceae</taxon>
        <taxon>Metallococcus</taxon>
    </lineage>
</organism>
<proteinExistence type="predicted"/>
<dbReference type="InterPro" id="IPR005471">
    <property type="entry name" value="Tscrpt_reg_IclR_N"/>
</dbReference>
<evidence type="ECO:0000256" key="1">
    <source>
        <dbReference type="ARBA" id="ARBA00023015"/>
    </source>
</evidence>
<dbReference type="GO" id="GO:0003677">
    <property type="term" value="F:DNA binding"/>
    <property type="evidence" value="ECO:0007669"/>
    <property type="project" value="UniProtKB-KW"/>
</dbReference>
<dbReference type="Gene3D" id="1.10.10.10">
    <property type="entry name" value="Winged helix-like DNA-binding domain superfamily/Winged helix DNA-binding domain"/>
    <property type="match status" value="1"/>
</dbReference>
<dbReference type="Gene3D" id="3.30.450.40">
    <property type="match status" value="1"/>
</dbReference>
<dbReference type="InterPro" id="IPR050707">
    <property type="entry name" value="HTH_MetabolicPath_Reg"/>
</dbReference>
<dbReference type="EMBL" id="JAAOIV010000001">
    <property type="protein sequence ID" value="NHN54241.1"/>
    <property type="molecule type" value="Genomic_DNA"/>
</dbReference>
<dbReference type="PANTHER" id="PTHR30136:SF24">
    <property type="entry name" value="HTH-TYPE TRANSCRIPTIONAL REPRESSOR ALLR"/>
    <property type="match status" value="1"/>
</dbReference>
<accession>A0A967ED04</accession>
<evidence type="ECO:0000256" key="3">
    <source>
        <dbReference type="ARBA" id="ARBA00023163"/>
    </source>
</evidence>
<dbReference type="Proteomes" id="UP000744769">
    <property type="component" value="Unassembled WGS sequence"/>
</dbReference>
<feature type="domain" description="HTH iclR-type" evidence="4">
    <location>
        <begin position="9"/>
        <end position="70"/>
    </location>
</feature>
<dbReference type="PROSITE" id="PS51078">
    <property type="entry name" value="ICLR_ED"/>
    <property type="match status" value="1"/>
</dbReference>
<protein>
    <submittedName>
        <fullName evidence="6">IclR family transcriptional regulator</fullName>
    </submittedName>
</protein>
<evidence type="ECO:0000256" key="2">
    <source>
        <dbReference type="ARBA" id="ARBA00023125"/>
    </source>
</evidence>
<dbReference type="AlphaFoldDB" id="A0A967ED04"/>
<gene>
    <name evidence="6" type="ORF">G9U51_00385</name>
</gene>
<evidence type="ECO:0000313" key="7">
    <source>
        <dbReference type="Proteomes" id="UP000744769"/>
    </source>
</evidence>
<dbReference type="Pfam" id="PF09339">
    <property type="entry name" value="HTH_IclR"/>
    <property type="match status" value="1"/>
</dbReference>
<evidence type="ECO:0000313" key="6">
    <source>
        <dbReference type="EMBL" id="NHN54241.1"/>
    </source>
</evidence>
<dbReference type="InterPro" id="IPR014757">
    <property type="entry name" value="Tscrpt_reg_IclR_C"/>
</dbReference>
<keyword evidence="7" id="KW-1185">Reference proteome</keyword>
<dbReference type="PROSITE" id="PS51077">
    <property type="entry name" value="HTH_ICLR"/>
    <property type="match status" value="1"/>
</dbReference>
<reference evidence="6" key="1">
    <citation type="submission" date="2020-03" db="EMBL/GenBank/DDBJ databases">
        <title>Draft sequencing of Calidifontibacter sp. DB0510.</title>
        <authorList>
            <person name="Kim D.-U."/>
        </authorList>
    </citation>
    <scope>NUCLEOTIDE SEQUENCE</scope>
    <source>
        <strain evidence="6">DB0510</strain>
    </source>
</reference>
<keyword evidence="1" id="KW-0805">Transcription regulation</keyword>
<dbReference type="SUPFAM" id="SSF46785">
    <property type="entry name" value="Winged helix' DNA-binding domain"/>
    <property type="match status" value="1"/>
</dbReference>
<sequence length="258" mass="27490">MAAEGKSVVPAVARAVAILDLLTTTGSRGLTLTEIARSLGIAKSSTANLCAELEEQGLISHSGEGYRLGRKLVSLAGAYLGQVDQVDEFYTQCRRSKYVSAEAARLSMLDGLDVLYLARFDGSQPIRLTANIGDRLPAHITATGKALLATLPEAAVRDRYQGRPLSPGFTAKSHSTLGSLLADLRECRQRGYALDDEETTPGVLCVAVPVIDVPDQPARFAVSATILKAREHEIGVPRLVDELVEIAAAISVPLRARS</sequence>
<dbReference type="SMART" id="SM00346">
    <property type="entry name" value="HTH_ICLR"/>
    <property type="match status" value="1"/>
</dbReference>
<dbReference type="GO" id="GO:0045892">
    <property type="term" value="P:negative regulation of DNA-templated transcription"/>
    <property type="evidence" value="ECO:0007669"/>
    <property type="project" value="TreeGrafter"/>
</dbReference>
<evidence type="ECO:0000259" key="5">
    <source>
        <dbReference type="PROSITE" id="PS51078"/>
    </source>
</evidence>
<dbReference type="InterPro" id="IPR036388">
    <property type="entry name" value="WH-like_DNA-bd_sf"/>
</dbReference>
<feature type="domain" description="IclR-ED" evidence="5">
    <location>
        <begin position="71"/>
        <end position="256"/>
    </location>
</feature>
<dbReference type="InterPro" id="IPR029016">
    <property type="entry name" value="GAF-like_dom_sf"/>
</dbReference>
<comment type="caution">
    <text evidence="6">The sequence shown here is derived from an EMBL/GenBank/DDBJ whole genome shotgun (WGS) entry which is preliminary data.</text>
</comment>
<keyword evidence="2" id="KW-0238">DNA-binding</keyword>
<keyword evidence="3" id="KW-0804">Transcription</keyword>
<dbReference type="PANTHER" id="PTHR30136">
    <property type="entry name" value="HELIX-TURN-HELIX TRANSCRIPTIONAL REGULATOR, ICLR FAMILY"/>
    <property type="match status" value="1"/>
</dbReference>
<evidence type="ECO:0000259" key="4">
    <source>
        <dbReference type="PROSITE" id="PS51077"/>
    </source>
</evidence>
<dbReference type="Pfam" id="PF01614">
    <property type="entry name" value="IclR_C"/>
    <property type="match status" value="1"/>
</dbReference>
<dbReference type="GO" id="GO:0003700">
    <property type="term" value="F:DNA-binding transcription factor activity"/>
    <property type="evidence" value="ECO:0007669"/>
    <property type="project" value="TreeGrafter"/>
</dbReference>
<dbReference type="SUPFAM" id="SSF55781">
    <property type="entry name" value="GAF domain-like"/>
    <property type="match status" value="1"/>
</dbReference>
<name>A0A967ED04_9MICO</name>